<feature type="compositionally biased region" description="Low complexity" evidence="1">
    <location>
        <begin position="37"/>
        <end position="53"/>
    </location>
</feature>
<dbReference type="EMBL" id="HBHK01001859">
    <property type="protein sequence ID" value="CAD9664764.1"/>
    <property type="molecule type" value="Transcribed_RNA"/>
</dbReference>
<reference evidence="2" key="1">
    <citation type="submission" date="2021-01" db="EMBL/GenBank/DDBJ databases">
        <authorList>
            <person name="Corre E."/>
            <person name="Pelletier E."/>
            <person name="Niang G."/>
            <person name="Scheremetjew M."/>
            <person name="Finn R."/>
            <person name="Kale V."/>
            <person name="Holt S."/>
            <person name="Cochrane G."/>
            <person name="Meng A."/>
            <person name="Brown T."/>
            <person name="Cohen L."/>
        </authorList>
    </citation>
    <scope>NUCLEOTIDE SEQUENCE</scope>
    <source>
        <strain evidence="2">NY070348D</strain>
    </source>
</reference>
<gene>
    <name evidence="2" type="ORF">QSP1433_LOCUS1133</name>
</gene>
<feature type="compositionally biased region" description="Low complexity" evidence="1">
    <location>
        <begin position="10"/>
        <end position="28"/>
    </location>
</feature>
<evidence type="ECO:0000313" key="2">
    <source>
        <dbReference type="EMBL" id="CAD9664764.1"/>
    </source>
</evidence>
<feature type="region of interest" description="Disordered" evidence="1">
    <location>
        <begin position="1"/>
        <end position="100"/>
    </location>
</feature>
<accession>A0A7S2W417</accession>
<feature type="compositionally biased region" description="Low complexity" evidence="1">
    <location>
        <begin position="73"/>
        <end position="86"/>
    </location>
</feature>
<evidence type="ECO:0000256" key="1">
    <source>
        <dbReference type="SAM" id="MobiDB-lite"/>
    </source>
</evidence>
<feature type="compositionally biased region" description="Basic residues" evidence="1">
    <location>
        <begin position="90"/>
        <end position="100"/>
    </location>
</feature>
<name>A0A7S2W417_9STRA</name>
<organism evidence="2">
    <name type="scientific">Mucochytrium quahogii</name>
    <dbReference type="NCBI Taxonomy" id="96639"/>
    <lineage>
        <taxon>Eukaryota</taxon>
        <taxon>Sar</taxon>
        <taxon>Stramenopiles</taxon>
        <taxon>Bigyra</taxon>
        <taxon>Labyrinthulomycetes</taxon>
        <taxon>Thraustochytrida</taxon>
        <taxon>Thraustochytriidae</taxon>
        <taxon>Mucochytrium</taxon>
    </lineage>
</organism>
<protein>
    <submittedName>
        <fullName evidence="2">Uncharacterized protein</fullName>
    </submittedName>
</protein>
<dbReference type="AlphaFoldDB" id="A0A7S2W417"/>
<proteinExistence type="predicted"/>
<sequence length="100" mass="11100">MTHPMSIPYAAHSIPPMHSSPPASHHGAQPQHYYGQPPGMGVPMPVPHHQMMPPQRPIKPSSQSKKGGPGRGSSINQQNYSQSQQQMRNKQGRHMPPYHK</sequence>